<evidence type="ECO:0000313" key="7">
    <source>
        <dbReference type="EMBL" id="KIX14202.1"/>
    </source>
</evidence>
<keyword evidence="1" id="KW-0547">Nucleotide-binding</keyword>
<keyword evidence="8" id="KW-1185">Reference proteome</keyword>
<dbReference type="Pfam" id="PF00158">
    <property type="entry name" value="Sigma54_activat"/>
    <property type="match status" value="1"/>
</dbReference>
<dbReference type="GO" id="GO:0043565">
    <property type="term" value="F:sequence-specific DNA binding"/>
    <property type="evidence" value="ECO:0007669"/>
    <property type="project" value="InterPro"/>
</dbReference>
<comment type="caution">
    <text evidence="7">The sequence shown here is derived from an EMBL/GenBank/DDBJ whole genome shotgun (WGS) entry which is preliminary data.</text>
</comment>
<keyword evidence="4" id="KW-0804">Transcription</keyword>
<dbReference type="Pfam" id="PF25601">
    <property type="entry name" value="AAA_lid_14"/>
    <property type="match status" value="1"/>
</dbReference>
<dbReference type="InterPro" id="IPR003593">
    <property type="entry name" value="AAA+_ATPase"/>
</dbReference>
<gene>
    <name evidence="7" type="ORF">X474_09360</name>
</gene>
<keyword evidence="5" id="KW-0175">Coiled coil</keyword>
<evidence type="ECO:0000256" key="2">
    <source>
        <dbReference type="ARBA" id="ARBA00022840"/>
    </source>
</evidence>
<evidence type="ECO:0000256" key="4">
    <source>
        <dbReference type="ARBA" id="ARBA00023163"/>
    </source>
</evidence>
<feature type="domain" description="Sigma-54 factor interaction" evidence="6">
    <location>
        <begin position="126"/>
        <end position="356"/>
    </location>
</feature>
<dbReference type="InterPro" id="IPR009057">
    <property type="entry name" value="Homeodomain-like_sf"/>
</dbReference>
<dbReference type="Gene3D" id="1.10.10.60">
    <property type="entry name" value="Homeodomain-like"/>
    <property type="match status" value="1"/>
</dbReference>
<dbReference type="InParanoid" id="A0A0D2GGZ4"/>
<dbReference type="Gene3D" id="1.10.8.60">
    <property type="match status" value="1"/>
</dbReference>
<dbReference type="PANTHER" id="PTHR32071">
    <property type="entry name" value="TRANSCRIPTIONAL REGULATORY PROTEIN"/>
    <property type="match status" value="1"/>
</dbReference>
<dbReference type="InterPro" id="IPR002197">
    <property type="entry name" value="HTH_Fis"/>
</dbReference>
<sequence>MMVTNADGMVTLFNEPYGRFLGVDHKIQVGRHTTEVVENTRMHIVAQTGVPEINVSQRIKGQQMVVQRIPIQKNGKVIAVFGQVMFKDVREVGRLARRLSRLEQKVKVYEAELSSLRSTRYTFESIVGSSKAMSSLRKEARQAASNDLPVLITGESGTGKELFAQAIHQAGKRSQEAFMRINCAAIPKDLFESEFFGYDKGAFTGARDQGKPGKFEMAHGGTVFLDEIGELPLEMQPKLLRVLEEKEFERVGGTSLVKTDFRLIAATNQNLEKMLVTGAFRKDLFYRLNVIPIEIPPLRERPEDVIPLAYHLLGRICGTTGRTRYCLTEEAQKALCAYAWPGNARELCNVLERVLAKLEGDKIHLNDLPCEFSGNISHSSLLNNVSLHAALAKAEKKAILRAMKKAGNNKAQAARMLGIHRTLLYKKLKKHNISQEEQAD</sequence>
<evidence type="ECO:0000313" key="8">
    <source>
        <dbReference type="Proteomes" id="UP000032233"/>
    </source>
</evidence>
<dbReference type="InterPro" id="IPR027417">
    <property type="entry name" value="P-loop_NTPase"/>
</dbReference>
<dbReference type="Gene3D" id="3.40.50.300">
    <property type="entry name" value="P-loop containing nucleotide triphosphate hydrolases"/>
    <property type="match status" value="1"/>
</dbReference>
<dbReference type="AlphaFoldDB" id="A0A0D2GGZ4"/>
<dbReference type="SUPFAM" id="SSF52540">
    <property type="entry name" value="P-loop containing nucleoside triphosphate hydrolases"/>
    <property type="match status" value="1"/>
</dbReference>
<reference evidence="7 8" key="1">
    <citation type="submission" date="2013-11" db="EMBL/GenBank/DDBJ databases">
        <title>Metagenomic analysis of a methanogenic consortium involved in long chain n-alkane degradation.</title>
        <authorList>
            <person name="Davidova I.A."/>
            <person name="Callaghan A.V."/>
            <person name="Wawrik B."/>
            <person name="Pruitt S."/>
            <person name="Marks C."/>
            <person name="Duncan K.E."/>
            <person name="Suflita J.M."/>
        </authorList>
    </citation>
    <scope>NUCLEOTIDE SEQUENCE [LARGE SCALE GENOMIC DNA]</scope>
    <source>
        <strain evidence="7 8">SPR</strain>
    </source>
</reference>
<dbReference type="InterPro" id="IPR025943">
    <property type="entry name" value="Sigma_54_int_dom_ATP-bd_2"/>
</dbReference>
<keyword evidence="3" id="KW-0805">Transcription regulation</keyword>
<dbReference type="PANTHER" id="PTHR32071:SF57">
    <property type="entry name" value="C4-DICARBOXYLATE TRANSPORT TRANSCRIPTIONAL REGULATORY PROTEIN DCTD"/>
    <property type="match status" value="1"/>
</dbReference>
<proteinExistence type="predicted"/>
<dbReference type="PROSITE" id="PS00676">
    <property type="entry name" value="SIGMA54_INTERACT_2"/>
    <property type="match status" value="1"/>
</dbReference>
<dbReference type="CDD" id="cd00009">
    <property type="entry name" value="AAA"/>
    <property type="match status" value="1"/>
</dbReference>
<dbReference type="InterPro" id="IPR002078">
    <property type="entry name" value="Sigma_54_int"/>
</dbReference>
<dbReference type="PRINTS" id="PR01590">
    <property type="entry name" value="HTHFIS"/>
</dbReference>
<keyword evidence="2" id="KW-0067">ATP-binding</keyword>
<dbReference type="Gene3D" id="3.30.450.20">
    <property type="entry name" value="PAS domain"/>
    <property type="match status" value="1"/>
</dbReference>
<dbReference type="InterPro" id="IPR025662">
    <property type="entry name" value="Sigma_54_int_dom_ATP-bd_1"/>
</dbReference>
<dbReference type="GO" id="GO:0005524">
    <property type="term" value="F:ATP binding"/>
    <property type="evidence" value="ECO:0007669"/>
    <property type="project" value="UniProtKB-KW"/>
</dbReference>
<dbReference type="PROSITE" id="PS50045">
    <property type="entry name" value="SIGMA54_INTERACT_4"/>
    <property type="match status" value="1"/>
</dbReference>
<evidence type="ECO:0000256" key="1">
    <source>
        <dbReference type="ARBA" id="ARBA00022741"/>
    </source>
</evidence>
<dbReference type="SMART" id="SM00382">
    <property type="entry name" value="AAA"/>
    <property type="match status" value="1"/>
</dbReference>
<dbReference type="Pfam" id="PF02954">
    <property type="entry name" value="HTH_8"/>
    <property type="match status" value="1"/>
</dbReference>
<dbReference type="InterPro" id="IPR058031">
    <property type="entry name" value="AAA_lid_NorR"/>
</dbReference>
<dbReference type="SUPFAM" id="SSF55785">
    <property type="entry name" value="PYP-like sensor domain (PAS domain)"/>
    <property type="match status" value="1"/>
</dbReference>
<evidence type="ECO:0000256" key="5">
    <source>
        <dbReference type="SAM" id="Coils"/>
    </source>
</evidence>
<dbReference type="EMBL" id="AZAC01000011">
    <property type="protein sequence ID" value="KIX14202.1"/>
    <property type="molecule type" value="Genomic_DNA"/>
</dbReference>
<dbReference type="GO" id="GO:0006355">
    <property type="term" value="P:regulation of DNA-templated transcription"/>
    <property type="evidence" value="ECO:0007669"/>
    <property type="project" value="InterPro"/>
</dbReference>
<dbReference type="Proteomes" id="UP000032233">
    <property type="component" value="Unassembled WGS sequence"/>
</dbReference>
<feature type="coiled-coil region" evidence="5">
    <location>
        <begin position="92"/>
        <end position="119"/>
    </location>
</feature>
<protein>
    <submittedName>
        <fullName evidence="7">ATPase AAA</fullName>
    </submittedName>
</protein>
<dbReference type="InterPro" id="IPR035965">
    <property type="entry name" value="PAS-like_dom_sf"/>
</dbReference>
<organism evidence="7 8">
    <name type="scientific">Dethiosulfatarculus sandiegensis</name>
    <dbReference type="NCBI Taxonomy" id="1429043"/>
    <lineage>
        <taxon>Bacteria</taxon>
        <taxon>Pseudomonadati</taxon>
        <taxon>Thermodesulfobacteriota</taxon>
        <taxon>Desulfarculia</taxon>
        <taxon>Desulfarculales</taxon>
        <taxon>Desulfarculaceae</taxon>
        <taxon>Dethiosulfatarculus</taxon>
    </lineage>
</organism>
<dbReference type="STRING" id="1429043.X474_09360"/>
<evidence type="ECO:0000259" key="6">
    <source>
        <dbReference type="PROSITE" id="PS50045"/>
    </source>
</evidence>
<dbReference type="FunFam" id="3.40.50.300:FF:000006">
    <property type="entry name" value="DNA-binding transcriptional regulator NtrC"/>
    <property type="match status" value="1"/>
</dbReference>
<evidence type="ECO:0000256" key="3">
    <source>
        <dbReference type="ARBA" id="ARBA00023015"/>
    </source>
</evidence>
<name>A0A0D2GGZ4_9BACT</name>
<dbReference type="SUPFAM" id="SSF46689">
    <property type="entry name" value="Homeodomain-like"/>
    <property type="match status" value="1"/>
</dbReference>
<dbReference type="PROSITE" id="PS00675">
    <property type="entry name" value="SIGMA54_INTERACT_1"/>
    <property type="match status" value="1"/>
</dbReference>
<accession>A0A0D2GGZ4</accession>